<feature type="transmembrane region" description="Helical" evidence="1">
    <location>
        <begin position="43"/>
        <end position="67"/>
    </location>
</feature>
<protein>
    <submittedName>
        <fullName evidence="2">Uncharacterized protein</fullName>
    </submittedName>
</protein>
<keyword evidence="3" id="KW-1185">Reference proteome</keyword>
<evidence type="ECO:0000256" key="1">
    <source>
        <dbReference type="SAM" id="Phobius"/>
    </source>
</evidence>
<reference evidence="2" key="1">
    <citation type="submission" date="2022-05" db="EMBL/GenBank/DDBJ databases">
        <title>Description of a novel species of Leclercia; Leclercia tamurae and the Proposal for a Novel Genus Silvania gen. nov. Containing Two Novel Species Silvania hatchlandensis sp. nov. and Silvania confinis sp. nov. Isolated from the Rhizosphere of Oak.</title>
        <authorList>
            <person name="Maddock D.W."/>
            <person name="Brady C.L."/>
            <person name="Denman S."/>
            <person name="Arnold D."/>
        </authorList>
    </citation>
    <scope>NUCLEOTIDE SEQUENCE</scope>
    <source>
        <strain evidence="2">H19S6</strain>
    </source>
</reference>
<evidence type="ECO:0000313" key="2">
    <source>
        <dbReference type="EMBL" id="MCU6663820.1"/>
    </source>
</evidence>
<keyword evidence="1" id="KW-1133">Transmembrane helix</keyword>
<keyword evidence="1" id="KW-0812">Transmembrane</keyword>
<keyword evidence="1" id="KW-0472">Membrane</keyword>
<comment type="caution">
    <text evidence="2">The sequence shown here is derived from an EMBL/GenBank/DDBJ whole genome shotgun (WGS) entry which is preliminary data.</text>
</comment>
<gene>
    <name evidence="2" type="ORF">M8014_05600</name>
</gene>
<sequence>MPSFPPYKVTRPPVAKRWIAAASLMGPIAGGCSVLLRKTEVSSGAVITAMLIGISVVGTLWLFRLWYYRCSVHNATLWQQEVKAIQQQWWIQHRRQFGLLETVLIGPAGSNELEWERVFRRETLPPKARSERGFAAFRIARTFSEDADERDQQLARMLVLQWIKQPKSSERLSPARCYWAGSNIAWRAFIGQMKLTFPDVVLPEEPKPWRGEETLAELAEMFADAAPDTQALVAGCQSLTASATAVRPASETAVLWLVGATAPVVLARGEIFEPTANESILQVCQRAQIQSELEQVPEYCMLFSPSGQPELASCGWNVTQHLQDSYWGESGEMEPLVAISLAAIFARTQKQPCGWIAADPLHTLALGIIKPYG</sequence>
<dbReference type="Proteomes" id="UP001063816">
    <property type="component" value="Unassembled WGS sequence"/>
</dbReference>
<evidence type="ECO:0000313" key="3">
    <source>
        <dbReference type="Proteomes" id="UP001063816"/>
    </source>
</evidence>
<feature type="transmembrane region" description="Helical" evidence="1">
    <location>
        <begin position="18"/>
        <end position="36"/>
    </location>
</feature>
<organism evidence="2 3">
    <name type="scientific">Silvania hatchlandensis</name>
    <dbReference type="NCBI Taxonomy" id="2926469"/>
    <lineage>
        <taxon>Bacteria</taxon>
        <taxon>Pseudomonadati</taxon>
        <taxon>Pseudomonadota</taxon>
        <taxon>Gammaproteobacteria</taxon>
        <taxon>Enterobacterales</taxon>
        <taxon>Enterobacteriaceae</taxon>
        <taxon>Silvania</taxon>
    </lineage>
</organism>
<accession>A0A9J6PYY5</accession>
<proteinExistence type="predicted"/>
<name>A0A9J6PYY5_9ENTR</name>
<dbReference type="EMBL" id="JAMGZK010000041">
    <property type="protein sequence ID" value="MCU6663820.1"/>
    <property type="molecule type" value="Genomic_DNA"/>
</dbReference>
<dbReference type="RefSeq" id="WP_271281546.1">
    <property type="nucleotide sequence ID" value="NZ_JAMGZK010000041.1"/>
</dbReference>
<dbReference type="AlphaFoldDB" id="A0A9J6PYY5"/>